<dbReference type="GO" id="GO:0005525">
    <property type="term" value="F:GTP binding"/>
    <property type="evidence" value="ECO:0007669"/>
    <property type="project" value="UniProtKB-KW"/>
</dbReference>
<dbReference type="Pfam" id="PF02263">
    <property type="entry name" value="GBP"/>
    <property type="match status" value="1"/>
</dbReference>
<dbReference type="SUPFAM" id="SSF48340">
    <property type="entry name" value="Interferon-induced guanylate-binding protein 1 (GBP1), C-terminal domain"/>
    <property type="match status" value="1"/>
</dbReference>
<evidence type="ECO:0000256" key="4">
    <source>
        <dbReference type="PROSITE-ProRule" id="PRU01052"/>
    </source>
</evidence>
<evidence type="ECO:0000256" key="2">
    <source>
        <dbReference type="ARBA" id="ARBA00022801"/>
    </source>
</evidence>
<dbReference type="CDD" id="cd01851">
    <property type="entry name" value="GBP"/>
    <property type="match status" value="1"/>
</dbReference>
<dbReference type="InterPro" id="IPR030386">
    <property type="entry name" value="G_GB1_RHD3_dom"/>
</dbReference>
<keyword evidence="2" id="KW-0378">Hydrolase</keyword>
<dbReference type="EMBL" id="JAEAOA010000206">
    <property type="protein sequence ID" value="KAK3596955.1"/>
    <property type="molecule type" value="Genomic_DNA"/>
</dbReference>
<reference evidence="6" key="3">
    <citation type="submission" date="2023-05" db="EMBL/GenBank/DDBJ databases">
        <authorList>
            <person name="Smith C.H."/>
        </authorList>
    </citation>
    <scope>NUCLEOTIDE SEQUENCE</scope>
    <source>
        <strain evidence="6">CHS0354</strain>
        <tissue evidence="6">Mantle</tissue>
    </source>
</reference>
<dbReference type="Gene3D" id="1.20.1000.10">
    <property type="entry name" value="Guanylate-binding protein, C-terminal domain"/>
    <property type="match status" value="1"/>
</dbReference>
<proteinExistence type="inferred from homology"/>
<dbReference type="Proteomes" id="UP001195483">
    <property type="component" value="Unassembled WGS sequence"/>
</dbReference>
<dbReference type="InterPro" id="IPR036543">
    <property type="entry name" value="Guanylate-bd_C_sf"/>
</dbReference>
<dbReference type="InterPro" id="IPR003191">
    <property type="entry name" value="Guanylate-bd/ATL_C"/>
</dbReference>
<keyword evidence="3" id="KW-0342">GTP-binding</keyword>
<dbReference type="SUPFAM" id="SSF52540">
    <property type="entry name" value="P-loop containing nucleoside triphosphate hydrolases"/>
    <property type="match status" value="1"/>
</dbReference>
<dbReference type="Gene3D" id="3.40.50.300">
    <property type="entry name" value="P-loop containing nucleotide triphosphate hydrolases"/>
    <property type="match status" value="1"/>
</dbReference>
<feature type="domain" description="GB1/RHD3-type G" evidence="5">
    <location>
        <begin position="55"/>
        <end position="294"/>
    </location>
</feature>
<gene>
    <name evidence="6" type="ORF">CHS0354_002523</name>
</gene>
<dbReference type="InterPro" id="IPR015894">
    <property type="entry name" value="Guanylate-bd_N"/>
</dbReference>
<dbReference type="Pfam" id="PF02841">
    <property type="entry name" value="GBP_C"/>
    <property type="match status" value="1"/>
</dbReference>
<accession>A0AAE0W1L9</accession>
<organism evidence="6 7">
    <name type="scientific">Potamilus streckersoni</name>
    <dbReference type="NCBI Taxonomy" id="2493646"/>
    <lineage>
        <taxon>Eukaryota</taxon>
        <taxon>Metazoa</taxon>
        <taxon>Spiralia</taxon>
        <taxon>Lophotrochozoa</taxon>
        <taxon>Mollusca</taxon>
        <taxon>Bivalvia</taxon>
        <taxon>Autobranchia</taxon>
        <taxon>Heteroconchia</taxon>
        <taxon>Palaeoheterodonta</taxon>
        <taxon>Unionida</taxon>
        <taxon>Unionoidea</taxon>
        <taxon>Unionidae</taxon>
        <taxon>Ambleminae</taxon>
        <taxon>Lampsilini</taxon>
        <taxon>Potamilus</taxon>
    </lineage>
</organism>
<reference evidence="6" key="2">
    <citation type="journal article" date="2021" name="Genome Biol. Evol.">
        <title>Developing a high-quality reference genome for a parasitic bivalve with doubly uniparental inheritance (Bivalvia: Unionida).</title>
        <authorList>
            <person name="Smith C.H."/>
        </authorList>
    </citation>
    <scope>NUCLEOTIDE SEQUENCE</scope>
    <source>
        <strain evidence="6">CHS0354</strain>
        <tissue evidence="6">Mantle</tissue>
    </source>
</reference>
<dbReference type="AlphaFoldDB" id="A0AAE0W1L9"/>
<name>A0AAE0W1L9_9BIVA</name>
<evidence type="ECO:0000259" key="5">
    <source>
        <dbReference type="PROSITE" id="PS51715"/>
    </source>
</evidence>
<dbReference type="InterPro" id="IPR027417">
    <property type="entry name" value="P-loop_NTPase"/>
</dbReference>
<keyword evidence="1" id="KW-0547">Nucleotide-binding</keyword>
<comment type="similarity">
    <text evidence="4">Belongs to the TRAFAC class dynamin-like GTPase superfamily. GB1/RHD3 GTPase family.</text>
</comment>
<comment type="caution">
    <text evidence="6">The sequence shown here is derived from an EMBL/GenBank/DDBJ whole genome shotgun (WGS) entry which is preliminary data.</text>
</comment>
<evidence type="ECO:0000256" key="3">
    <source>
        <dbReference type="ARBA" id="ARBA00023134"/>
    </source>
</evidence>
<evidence type="ECO:0000256" key="1">
    <source>
        <dbReference type="ARBA" id="ARBA00022741"/>
    </source>
</evidence>
<evidence type="ECO:0000313" key="6">
    <source>
        <dbReference type="EMBL" id="KAK3596955.1"/>
    </source>
</evidence>
<sequence length="542" mass="61965">MASTCIADGPVHKKTEVFKYESLDVFKEPRCLVAYDQDGNLQIQDDVLSEIKQIHLPLSVVTIAGPFRTGKSYLLNRLAGVKKGFKLGSTIKAETKGVWVWCRSHPIKDNQILLLMDTEGLGDIEKGDRNNDNHIFALAILLSNALIYNISGTFTAENVDKLAFVTEVSKLLKVPEGKHGLDMRSLALFSPLFILTLRDFTLELMLDEREITSDEYLEDFCLSLQPENNEKARMMNQTRHCLKTYFSKRKCFTFAPPGGPKILQKLEEFQDESLDQDFVEESKKFVDFVFKKTPHKEIENGQPINGERFAVLVRVYVQAIRTGKIPDAGDALKIVAEQENKKALQKCVEMYVASMTSSLTFPIPEKKLLSEANLKCGWEAITFFRSNSICDTEHSYLKKAHELIMSEYETIISKDEELSMQKSQKSLKELHAVIQKGNTLDRSTNGYDSYKKGIDTLKAKYDKLTGLGCKKNDALVIFINEQWTEAEKILRAEGVKTKKDAEEQLNRCIKEKDQELRKLQQEIDNNFWNRIARSWPWNVRMS</sequence>
<dbReference type="PROSITE" id="PS51715">
    <property type="entry name" value="G_GB1_RHD3"/>
    <property type="match status" value="1"/>
</dbReference>
<protein>
    <recommendedName>
        <fullName evidence="5">GB1/RHD3-type G domain-containing protein</fullName>
    </recommendedName>
</protein>
<keyword evidence="7" id="KW-1185">Reference proteome</keyword>
<dbReference type="GO" id="GO:0003924">
    <property type="term" value="F:GTPase activity"/>
    <property type="evidence" value="ECO:0007669"/>
    <property type="project" value="InterPro"/>
</dbReference>
<dbReference type="PANTHER" id="PTHR10751">
    <property type="entry name" value="GUANYLATE BINDING PROTEIN"/>
    <property type="match status" value="1"/>
</dbReference>
<reference evidence="6" key="1">
    <citation type="journal article" date="2021" name="Genome Biol. Evol.">
        <title>A High-Quality Reference Genome for a Parasitic Bivalve with Doubly Uniparental Inheritance (Bivalvia: Unionida).</title>
        <authorList>
            <person name="Smith C.H."/>
        </authorList>
    </citation>
    <scope>NUCLEOTIDE SEQUENCE</scope>
    <source>
        <strain evidence="6">CHS0354</strain>
    </source>
</reference>
<evidence type="ECO:0000313" key="7">
    <source>
        <dbReference type="Proteomes" id="UP001195483"/>
    </source>
</evidence>